<sequence>MPIALYSREIERLTYYNRSPLCPQAVSTTMLYYSSNRSCAARAEEVGNFYVSIANCDIEWVVVHTSISVEVNRGTCVDEDLHDLQVSSFDCRIEGSVTPLTQRDLVRVFNSVIYPGIQKVGHVLVAGKKRSDHCLMTVTSSVKESCAPNCGASPGREATKSVWKVL</sequence>
<proteinExistence type="predicted"/>
<name>A0A0G4GJQ8_9ALVE</name>
<organism evidence="1">
    <name type="scientific">Chromera velia CCMP2878</name>
    <dbReference type="NCBI Taxonomy" id="1169474"/>
    <lineage>
        <taxon>Eukaryota</taxon>
        <taxon>Sar</taxon>
        <taxon>Alveolata</taxon>
        <taxon>Colpodellida</taxon>
        <taxon>Chromeraceae</taxon>
        <taxon>Chromera</taxon>
    </lineage>
</organism>
<evidence type="ECO:0000313" key="1">
    <source>
        <dbReference type="EMBL" id="CEM30180.1"/>
    </source>
</evidence>
<dbReference type="AlphaFoldDB" id="A0A0G4GJQ8"/>
<gene>
    <name evidence="1" type="ORF">Cvel_4803</name>
</gene>
<accession>A0A0G4GJQ8</accession>
<dbReference type="EMBL" id="CDMZ01001281">
    <property type="protein sequence ID" value="CEM30180.1"/>
    <property type="molecule type" value="Genomic_DNA"/>
</dbReference>
<protein>
    <submittedName>
        <fullName evidence="1">Uncharacterized protein</fullName>
    </submittedName>
</protein>
<reference evidence="1" key="1">
    <citation type="submission" date="2014-11" db="EMBL/GenBank/DDBJ databases">
        <authorList>
            <person name="Otto D Thomas"/>
            <person name="Naeem Raeece"/>
        </authorList>
    </citation>
    <scope>NUCLEOTIDE SEQUENCE</scope>
</reference>
<dbReference type="VEuPathDB" id="CryptoDB:Cvel_4803"/>